<proteinExistence type="inferred from homology"/>
<dbReference type="Proteomes" id="UP001208570">
    <property type="component" value="Unassembled WGS sequence"/>
</dbReference>
<dbReference type="GO" id="GO:0008970">
    <property type="term" value="F:phospholipase A1 activity"/>
    <property type="evidence" value="ECO:0007669"/>
    <property type="project" value="TreeGrafter"/>
</dbReference>
<dbReference type="Gene3D" id="3.90.1720.10">
    <property type="entry name" value="endopeptidase domain like (from Nostoc punctiforme)"/>
    <property type="match status" value="1"/>
</dbReference>
<evidence type="ECO:0000313" key="6">
    <source>
        <dbReference type="EMBL" id="KAK2146411.1"/>
    </source>
</evidence>
<dbReference type="GO" id="GO:0004623">
    <property type="term" value="F:phospholipase A2 activity"/>
    <property type="evidence" value="ECO:0007669"/>
    <property type="project" value="TreeGrafter"/>
</dbReference>
<dbReference type="InterPro" id="IPR051496">
    <property type="entry name" value="H-rev107_PLA/AT"/>
</dbReference>
<keyword evidence="7" id="KW-1185">Reference proteome</keyword>
<comment type="caution">
    <text evidence="6">The sequence shown here is derived from an EMBL/GenBank/DDBJ whole genome shotgun (WGS) entry which is preliminary data.</text>
</comment>
<sequence>MATSSSCYYGAELRCNTCSGVLSPVEEDTVYRYPLTYWCHNCEQIYGIDDTCSDEQWYQETGIPPTASEESVPLRTTMCRKCSNDDVDKFILELNDSQLLTRCLTCGTTEVIADTTDTPANNGEPAYVAEFPIVCDCTNGNPDLFDVHSSPDGRLTIFQCHVCFTEFSLSDDVPGTGSEDHNKGDHIFWNKSLGYSHHAIVSDKSEISGQVKVIHYTGGLLEGAGKGVIAEEWLDAYCDKDILYRQDYVDCHDPEEVIRLARSRLGERKYSLPFNNCEHFACWCKTGFFQSDQVDGVISSIKATSNNITSAHKFSDLASSALKDVSSLKKDDYLKIGIVGSELLAVGEDLGKAYLQMMTKGHLAKRVCSGVDRKG</sequence>
<reference evidence="6" key="1">
    <citation type="journal article" date="2023" name="Mol. Biol. Evol.">
        <title>Third-Generation Sequencing Reveals the Adaptive Role of the Epigenome in Three Deep-Sea Polychaetes.</title>
        <authorList>
            <person name="Perez M."/>
            <person name="Aroh O."/>
            <person name="Sun Y."/>
            <person name="Lan Y."/>
            <person name="Juniper S.K."/>
            <person name="Young C.R."/>
            <person name="Angers B."/>
            <person name="Qian P.Y."/>
        </authorList>
    </citation>
    <scope>NUCLEOTIDE SEQUENCE</scope>
    <source>
        <strain evidence="6">P08H-3</strain>
    </source>
</reference>
<dbReference type="Pfam" id="PF04970">
    <property type="entry name" value="LRAT"/>
    <property type="match status" value="1"/>
</dbReference>
<evidence type="ECO:0000259" key="5">
    <source>
        <dbReference type="PROSITE" id="PS51934"/>
    </source>
</evidence>
<evidence type="ECO:0000256" key="4">
    <source>
        <dbReference type="ARBA" id="ARBA00023098"/>
    </source>
</evidence>
<keyword evidence="3" id="KW-0378">Hydrolase</keyword>
<evidence type="ECO:0000256" key="1">
    <source>
        <dbReference type="ARBA" id="ARBA00007824"/>
    </source>
</evidence>
<dbReference type="GO" id="GO:0005737">
    <property type="term" value="C:cytoplasm"/>
    <property type="evidence" value="ECO:0007669"/>
    <property type="project" value="TreeGrafter"/>
</dbReference>
<dbReference type="PANTHER" id="PTHR13943">
    <property type="entry name" value="HRAS-LIKE SUPPRESSOR - RELATED"/>
    <property type="match status" value="1"/>
</dbReference>
<dbReference type="PANTHER" id="PTHR13943:SF77">
    <property type="entry name" value="LRAT DOMAIN-CONTAINING PROTEIN"/>
    <property type="match status" value="1"/>
</dbReference>
<evidence type="ECO:0000313" key="7">
    <source>
        <dbReference type="Proteomes" id="UP001208570"/>
    </source>
</evidence>
<evidence type="ECO:0000256" key="2">
    <source>
        <dbReference type="ARBA" id="ARBA00022679"/>
    </source>
</evidence>
<keyword evidence="2" id="KW-0808">Transferase</keyword>
<keyword evidence="4" id="KW-0443">Lipid metabolism</keyword>
<dbReference type="GO" id="GO:0016410">
    <property type="term" value="F:N-acyltransferase activity"/>
    <property type="evidence" value="ECO:0007669"/>
    <property type="project" value="TreeGrafter"/>
</dbReference>
<dbReference type="InterPro" id="IPR007053">
    <property type="entry name" value="LRAT_dom"/>
</dbReference>
<feature type="domain" description="LRAT" evidence="5">
    <location>
        <begin position="187"/>
        <end position="293"/>
    </location>
</feature>
<dbReference type="PROSITE" id="PS51934">
    <property type="entry name" value="LRAT"/>
    <property type="match status" value="1"/>
</dbReference>
<dbReference type="EMBL" id="JAODUP010000610">
    <property type="protein sequence ID" value="KAK2146411.1"/>
    <property type="molecule type" value="Genomic_DNA"/>
</dbReference>
<protein>
    <recommendedName>
        <fullName evidence="5">LRAT domain-containing protein</fullName>
    </recommendedName>
</protein>
<evidence type="ECO:0000256" key="3">
    <source>
        <dbReference type="ARBA" id="ARBA00022801"/>
    </source>
</evidence>
<gene>
    <name evidence="6" type="ORF">LSH36_610g00008</name>
</gene>
<accession>A0AAD9MWI2</accession>
<organism evidence="6 7">
    <name type="scientific">Paralvinella palmiformis</name>
    <dbReference type="NCBI Taxonomy" id="53620"/>
    <lineage>
        <taxon>Eukaryota</taxon>
        <taxon>Metazoa</taxon>
        <taxon>Spiralia</taxon>
        <taxon>Lophotrochozoa</taxon>
        <taxon>Annelida</taxon>
        <taxon>Polychaeta</taxon>
        <taxon>Sedentaria</taxon>
        <taxon>Canalipalpata</taxon>
        <taxon>Terebellida</taxon>
        <taxon>Terebelliformia</taxon>
        <taxon>Alvinellidae</taxon>
        <taxon>Paralvinella</taxon>
    </lineage>
</organism>
<comment type="similarity">
    <text evidence="1">Belongs to the H-rev107 family.</text>
</comment>
<dbReference type="GO" id="GO:0070292">
    <property type="term" value="P:N-acylphosphatidylethanolamine metabolic process"/>
    <property type="evidence" value="ECO:0007669"/>
    <property type="project" value="TreeGrafter"/>
</dbReference>
<name>A0AAD9MWI2_9ANNE</name>
<dbReference type="AlphaFoldDB" id="A0AAD9MWI2"/>